<reference evidence="2" key="1">
    <citation type="submission" date="2015-10" db="EMBL/GenBank/DDBJ databases">
        <authorList>
            <person name="Martinez-Garcia P.J."/>
            <person name="Crepeau M.W."/>
            <person name="Puiu D."/>
            <person name="Gonzalez-Ibeas D."/>
            <person name="Whalen J."/>
            <person name="Stevens K."/>
            <person name="Paul R."/>
            <person name="Butterfield T."/>
            <person name="Britton M."/>
            <person name="Reagan R."/>
            <person name="Chakraborty S."/>
            <person name="Walawage S.L."/>
            <person name="Vasquez-Gross H.A."/>
            <person name="Cardeno C."/>
            <person name="Famula R."/>
            <person name="Pratt K."/>
            <person name="Kuruganti S."/>
            <person name="Aradhya M.K."/>
            <person name="Leslie C.A."/>
            <person name="Dandekar A.M."/>
            <person name="Salzberg S.L."/>
            <person name="Wegrzyn J.L."/>
            <person name="Langley C.H."/>
            <person name="Neale D.B."/>
        </authorList>
    </citation>
    <scope>NUCLEOTIDE SEQUENCE</scope>
    <source>
        <tissue evidence="2">Leaves</tissue>
    </source>
</reference>
<dbReference type="PANTHER" id="PTHR11439">
    <property type="entry name" value="GAG-POL-RELATED RETROTRANSPOSON"/>
    <property type="match status" value="1"/>
</dbReference>
<organism evidence="2 3">
    <name type="scientific">Juglans regia</name>
    <name type="common">English walnut</name>
    <dbReference type="NCBI Taxonomy" id="51240"/>
    <lineage>
        <taxon>Eukaryota</taxon>
        <taxon>Viridiplantae</taxon>
        <taxon>Streptophyta</taxon>
        <taxon>Embryophyta</taxon>
        <taxon>Tracheophyta</taxon>
        <taxon>Spermatophyta</taxon>
        <taxon>Magnoliopsida</taxon>
        <taxon>eudicotyledons</taxon>
        <taxon>Gunneridae</taxon>
        <taxon>Pentapetalae</taxon>
        <taxon>rosids</taxon>
        <taxon>fabids</taxon>
        <taxon>Fagales</taxon>
        <taxon>Juglandaceae</taxon>
        <taxon>Juglans</taxon>
    </lineage>
</organism>
<reference evidence="2" key="2">
    <citation type="submission" date="2020-03" db="EMBL/GenBank/DDBJ databases">
        <title>Walnut 2.0.</title>
        <authorList>
            <person name="Marrano A."/>
            <person name="Britton M."/>
            <person name="Zimin A.V."/>
            <person name="Zaini P.A."/>
            <person name="Workman R."/>
            <person name="Puiu D."/>
            <person name="Bianco L."/>
            <person name="Allen B.J."/>
            <person name="Troggio M."/>
            <person name="Leslie C.A."/>
            <person name="Timp W."/>
            <person name="Dendekar A."/>
            <person name="Salzberg S.L."/>
            <person name="Neale D.B."/>
        </authorList>
    </citation>
    <scope>NUCLEOTIDE SEQUENCE</scope>
    <source>
        <tissue evidence="2">Leaves</tissue>
    </source>
</reference>
<feature type="non-terminal residue" evidence="2">
    <location>
        <position position="415"/>
    </location>
</feature>
<dbReference type="Pfam" id="PF14223">
    <property type="entry name" value="Retrotran_gag_2"/>
    <property type="match status" value="1"/>
</dbReference>
<evidence type="ECO:0000259" key="1">
    <source>
        <dbReference type="Pfam" id="PF07727"/>
    </source>
</evidence>
<comment type="caution">
    <text evidence="2">The sequence shown here is derived from an EMBL/GenBank/DDBJ whole genome shotgun (WGS) entry which is preliminary data.</text>
</comment>
<feature type="domain" description="Reverse transcriptase Ty1/copia-type" evidence="1">
    <location>
        <begin position="112"/>
        <end position="177"/>
    </location>
</feature>
<dbReference type="EMBL" id="LIHL02000003">
    <property type="protein sequence ID" value="KAF5475225.1"/>
    <property type="molecule type" value="Genomic_DNA"/>
</dbReference>
<dbReference type="AlphaFoldDB" id="A0A834D2M4"/>
<dbReference type="Pfam" id="PF07727">
    <property type="entry name" value="RVT_2"/>
    <property type="match status" value="1"/>
</dbReference>
<protein>
    <recommendedName>
        <fullName evidence="1">Reverse transcriptase Ty1/copia-type domain-containing protein</fullName>
    </recommendedName>
</protein>
<proteinExistence type="predicted"/>
<dbReference type="PANTHER" id="PTHR11439:SF455">
    <property type="entry name" value="RLK (RECEPTOR-LIKE PROTEIN KINASE) 8, PUTATIVE-RELATED"/>
    <property type="match status" value="1"/>
</dbReference>
<evidence type="ECO:0000313" key="3">
    <source>
        <dbReference type="Proteomes" id="UP000619265"/>
    </source>
</evidence>
<dbReference type="Gramene" id="Jr03_15380_p1">
    <property type="protein sequence ID" value="cds.Jr03_15380_p1"/>
    <property type="gene ID" value="Jr03_15380"/>
</dbReference>
<dbReference type="CDD" id="cd09272">
    <property type="entry name" value="RNase_HI_RT_Ty1"/>
    <property type="match status" value="1"/>
</dbReference>
<name>A0A834D2M4_JUGRE</name>
<dbReference type="InterPro" id="IPR013103">
    <property type="entry name" value="RVT_2"/>
</dbReference>
<gene>
    <name evidence="2" type="ORF">F2P56_007055</name>
</gene>
<dbReference type="Proteomes" id="UP000619265">
    <property type="component" value="Unassembled WGS sequence"/>
</dbReference>
<dbReference type="SUPFAM" id="SSF56672">
    <property type="entry name" value="DNA/RNA polymerases"/>
    <property type="match status" value="1"/>
</dbReference>
<evidence type="ECO:0000313" key="2">
    <source>
        <dbReference type="EMBL" id="KAF5475225.1"/>
    </source>
</evidence>
<accession>A0A834D2M4</accession>
<dbReference type="InterPro" id="IPR043502">
    <property type="entry name" value="DNA/RNA_pol_sf"/>
</dbReference>
<sequence>QVPCPSQIIIGEDGESRTNPAAAMLLRTDQLILGWINSSLSDGHLSQVINSESSHDAWHVLETLYGSHTQDRLQQMKGELQSLNKGSSSLEDYMHKAKSLALSLRGAGRSSSSSISSFISHLSTAFHMKDLGYVYYFLGLQITRDESTITVTQTRYLLSLLQKFGLDSAKPVSTPMASGTSLTANEGALLSDPTYYRRLVGSLQYLTLIRPDISYAVNNICQFMQNPRDTHLLAVKRIFRYLKGTLNIGLNFVQTSLIALRGFCDADWAGSRDDRRSTTGFAIYMGDNLLSWVAKKQATVSRSTTEEEYHALASTTVELMWFMHLLKSIGYLIPAPTLYCDNISAINMAKNLVFHHRTKHIQIDIHFVREQVARGILFLQHISGPHQIADIFSKPLCAAKFLPNRSKLFNNPISP</sequence>